<dbReference type="SUPFAM" id="SSF54427">
    <property type="entry name" value="NTF2-like"/>
    <property type="match status" value="1"/>
</dbReference>
<sequence>MDTPMGREHDKQVAREYFDAFIRGDRDWWQRNVRPDFRRHDPGLPYEVVGIEGLQHHHDVLLAGVPDLNLPIHDVMEDDGKVLVRLRFRGTHTGEFLGHAPTGGAIDVEVFDLFRLEGGQLVEHWAMVDSLSLLKQLGATSI</sequence>
<dbReference type="Pfam" id="PF07366">
    <property type="entry name" value="SnoaL"/>
    <property type="match status" value="1"/>
</dbReference>
<protein>
    <submittedName>
        <fullName evidence="1">Ester cyclase</fullName>
    </submittedName>
</protein>
<dbReference type="PANTHER" id="PTHR38436:SF1">
    <property type="entry name" value="ESTER CYCLASE"/>
    <property type="match status" value="1"/>
</dbReference>
<name>A0A5R9J159_9PROT</name>
<dbReference type="InterPro" id="IPR009959">
    <property type="entry name" value="Cyclase_SnoaL-like"/>
</dbReference>
<dbReference type="EMBL" id="VCDI01000006">
    <property type="protein sequence ID" value="TLU71400.1"/>
    <property type="molecule type" value="Genomic_DNA"/>
</dbReference>
<gene>
    <name evidence="1" type="ORF">FE263_15950</name>
</gene>
<dbReference type="PANTHER" id="PTHR38436">
    <property type="entry name" value="POLYKETIDE CYCLASE SNOAL-LIKE DOMAIN"/>
    <property type="match status" value="1"/>
</dbReference>
<dbReference type="AlphaFoldDB" id="A0A5R9J159"/>
<dbReference type="Proteomes" id="UP000305654">
    <property type="component" value="Unassembled WGS sequence"/>
</dbReference>
<comment type="caution">
    <text evidence="1">The sequence shown here is derived from an EMBL/GenBank/DDBJ whole genome shotgun (WGS) entry which is preliminary data.</text>
</comment>
<dbReference type="InterPro" id="IPR032710">
    <property type="entry name" value="NTF2-like_dom_sf"/>
</dbReference>
<dbReference type="OrthoDB" id="8849037at2"/>
<accession>A0A5R9J159</accession>
<dbReference type="GO" id="GO:0030638">
    <property type="term" value="P:polyketide metabolic process"/>
    <property type="evidence" value="ECO:0007669"/>
    <property type="project" value="InterPro"/>
</dbReference>
<keyword evidence="2" id="KW-1185">Reference proteome</keyword>
<dbReference type="Gene3D" id="3.10.450.50">
    <property type="match status" value="1"/>
</dbReference>
<evidence type="ECO:0000313" key="1">
    <source>
        <dbReference type="EMBL" id="TLU71400.1"/>
    </source>
</evidence>
<proteinExistence type="predicted"/>
<evidence type="ECO:0000313" key="2">
    <source>
        <dbReference type="Proteomes" id="UP000305654"/>
    </source>
</evidence>
<organism evidence="1 2">
    <name type="scientific">Lichenicoccus roseus</name>
    <dbReference type="NCBI Taxonomy" id="2683649"/>
    <lineage>
        <taxon>Bacteria</taxon>
        <taxon>Pseudomonadati</taxon>
        <taxon>Pseudomonadota</taxon>
        <taxon>Alphaproteobacteria</taxon>
        <taxon>Acetobacterales</taxon>
        <taxon>Acetobacteraceae</taxon>
        <taxon>Lichenicoccus</taxon>
    </lineage>
</organism>
<reference evidence="1 2" key="1">
    <citation type="submission" date="2019-05" db="EMBL/GenBank/DDBJ databases">
        <authorList>
            <person name="Pankratov T."/>
            <person name="Grouzdev D."/>
        </authorList>
    </citation>
    <scope>NUCLEOTIDE SEQUENCE [LARGE SCALE GENOMIC DNA]</scope>
    <source>
        <strain evidence="1 2">KEBCLARHB70R</strain>
    </source>
</reference>